<dbReference type="PROSITE" id="PS52035">
    <property type="entry name" value="PEPTIDASE_M14"/>
    <property type="match status" value="1"/>
</dbReference>
<evidence type="ECO:0000313" key="8">
    <source>
        <dbReference type="EMBL" id="KAF9687048.1"/>
    </source>
</evidence>
<keyword evidence="4" id="KW-0862">Zinc</keyword>
<evidence type="ECO:0000256" key="6">
    <source>
        <dbReference type="SAM" id="SignalP"/>
    </source>
</evidence>
<dbReference type="InterPro" id="IPR000834">
    <property type="entry name" value="Peptidase_M14"/>
</dbReference>
<reference evidence="8 9" key="1">
    <citation type="submission" date="2020-10" db="EMBL/GenBank/DDBJ databases">
        <title>Plant Genome Project.</title>
        <authorList>
            <person name="Zhang R.-G."/>
        </authorList>
    </citation>
    <scope>NUCLEOTIDE SEQUENCE [LARGE SCALE GENOMIC DNA]</scope>
    <source>
        <strain evidence="8">FAFU-HL-1</strain>
        <tissue evidence="8">Leaf</tissue>
    </source>
</reference>
<dbReference type="InterPro" id="IPR050753">
    <property type="entry name" value="Peptidase_M14_domain"/>
</dbReference>
<accession>A0A835TIN9</accession>
<sequence>MVCPTRHFVCTLKFFFFPSLSLLFSSFARGPLHSSLPSGLRNGSGISYSGSVVNFRCVSPVGYATTMRRKSAARLIVENSHLHILPSMNPDGCFLRRRGNVSNIDLNRDFPDQFFSLNNDINARQPETRAIMNWLREIQFAASASLHGGALVANYPWDDSEDKKLWPLRLYTNERPHVFLWEKQPCIWTYSGSRVHSQGEA</sequence>
<organism evidence="8 9">
    <name type="scientific">Salix dunnii</name>
    <dbReference type="NCBI Taxonomy" id="1413687"/>
    <lineage>
        <taxon>Eukaryota</taxon>
        <taxon>Viridiplantae</taxon>
        <taxon>Streptophyta</taxon>
        <taxon>Embryophyta</taxon>
        <taxon>Tracheophyta</taxon>
        <taxon>Spermatophyta</taxon>
        <taxon>Magnoliopsida</taxon>
        <taxon>eudicotyledons</taxon>
        <taxon>Gunneridae</taxon>
        <taxon>Pentapetalae</taxon>
        <taxon>rosids</taxon>
        <taxon>fabids</taxon>
        <taxon>Malpighiales</taxon>
        <taxon>Salicaceae</taxon>
        <taxon>Saliceae</taxon>
        <taxon>Salix</taxon>
    </lineage>
</organism>
<dbReference type="AlphaFoldDB" id="A0A835TIN9"/>
<dbReference type="Gene3D" id="3.40.630.10">
    <property type="entry name" value="Zn peptidases"/>
    <property type="match status" value="1"/>
</dbReference>
<dbReference type="GO" id="GO:0004181">
    <property type="term" value="F:metallocarboxypeptidase activity"/>
    <property type="evidence" value="ECO:0007669"/>
    <property type="project" value="InterPro"/>
</dbReference>
<dbReference type="GO" id="GO:0016485">
    <property type="term" value="P:protein processing"/>
    <property type="evidence" value="ECO:0007669"/>
    <property type="project" value="TreeGrafter"/>
</dbReference>
<comment type="similarity">
    <text evidence="2 5">Belongs to the peptidase M14 family.</text>
</comment>
<keyword evidence="9" id="KW-1185">Reference proteome</keyword>
<dbReference type="InterPro" id="IPR057247">
    <property type="entry name" value="CARBOXYPEPT_ZN_2"/>
</dbReference>
<evidence type="ECO:0000256" key="5">
    <source>
        <dbReference type="PROSITE-ProRule" id="PRU01379"/>
    </source>
</evidence>
<dbReference type="PROSITE" id="PS00133">
    <property type="entry name" value="CARBOXYPEPT_ZN_2"/>
    <property type="match status" value="1"/>
</dbReference>
<dbReference type="PANTHER" id="PTHR11532:SF57">
    <property type="entry name" value="CARBOXYPEPTIDASE D, B"/>
    <property type="match status" value="1"/>
</dbReference>
<protein>
    <recommendedName>
        <fullName evidence="7">Peptidase M14 domain-containing protein</fullName>
    </recommendedName>
</protein>
<evidence type="ECO:0000256" key="3">
    <source>
        <dbReference type="ARBA" id="ARBA00022723"/>
    </source>
</evidence>
<dbReference type="Proteomes" id="UP000657918">
    <property type="component" value="Unassembled WGS sequence"/>
</dbReference>
<feature type="signal peptide" evidence="6">
    <location>
        <begin position="1"/>
        <end position="21"/>
    </location>
</feature>
<feature type="domain" description="Peptidase M14" evidence="7">
    <location>
        <begin position="1"/>
        <end position="201"/>
    </location>
</feature>
<dbReference type="OrthoDB" id="10249045at2759"/>
<dbReference type="Pfam" id="PF00246">
    <property type="entry name" value="Peptidase_M14"/>
    <property type="match status" value="1"/>
</dbReference>
<evidence type="ECO:0000256" key="1">
    <source>
        <dbReference type="ARBA" id="ARBA00001947"/>
    </source>
</evidence>
<dbReference type="SUPFAM" id="SSF53187">
    <property type="entry name" value="Zn-dependent exopeptidases"/>
    <property type="match status" value="1"/>
</dbReference>
<evidence type="ECO:0000259" key="7">
    <source>
        <dbReference type="PROSITE" id="PS52035"/>
    </source>
</evidence>
<feature type="chain" id="PRO_5032506859" description="Peptidase M14 domain-containing protein" evidence="6">
    <location>
        <begin position="22"/>
        <end position="201"/>
    </location>
</feature>
<dbReference type="PANTHER" id="PTHR11532">
    <property type="entry name" value="PROTEASE M14 CARBOXYPEPTIDASE"/>
    <property type="match status" value="1"/>
</dbReference>
<name>A0A835TIN9_9ROSI</name>
<evidence type="ECO:0000256" key="4">
    <source>
        <dbReference type="ARBA" id="ARBA00022833"/>
    </source>
</evidence>
<dbReference type="GO" id="GO:0006518">
    <property type="term" value="P:peptide metabolic process"/>
    <property type="evidence" value="ECO:0007669"/>
    <property type="project" value="TreeGrafter"/>
</dbReference>
<dbReference type="GO" id="GO:0008270">
    <property type="term" value="F:zinc ion binding"/>
    <property type="evidence" value="ECO:0007669"/>
    <property type="project" value="InterPro"/>
</dbReference>
<keyword evidence="3" id="KW-0479">Metal-binding</keyword>
<comment type="caution">
    <text evidence="8">The sequence shown here is derived from an EMBL/GenBank/DDBJ whole genome shotgun (WGS) entry which is preliminary data.</text>
</comment>
<keyword evidence="6" id="KW-0732">Signal</keyword>
<evidence type="ECO:0000256" key="2">
    <source>
        <dbReference type="ARBA" id="ARBA00005988"/>
    </source>
</evidence>
<comment type="cofactor">
    <cofactor evidence="1">
        <name>Zn(2+)</name>
        <dbReference type="ChEBI" id="CHEBI:29105"/>
    </cofactor>
</comment>
<comment type="caution">
    <text evidence="5">Lacks conserved residue(s) required for the propagation of feature annotation.</text>
</comment>
<dbReference type="EMBL" id="JADGMS010000002">
    <property type="protein sequence ID" value="KAF9687048.1"/>
    <property type="molecule type" value="Genomic_DNA"/>
</dbReference>
<proteinExistence type="inferred from homology"/>
<dbReference type="GO" id="GO:0005615">
    <property type="term" value="C:extracellular space"/>
    <property type="evidence" value="ECO:0007669"/>
    <property type="project" value="TreeGrafter"/>
</dbReference>
<evidence type="ECO:0000313" key="9">
    <source>
        <dbReference type="Proteomes" id="UP000657918"/>
    </source>
</evidence>
<gene>
    <name evidence="8" type="ORF">SADUNF_Sadunf02G0053200</name>
</gene>